<dbReference type="SUPFAM" id="SSF53335">
    <property type="entry name" value="S-adenosyl-L-methionine-dependent methyltransferases"/>
    <property type="match status" value="1"/>
</dbReference>
<reference evidence="2 3" key="1">
    <citation type="submission" date="2017-01" db="EMBL/GenBank/DDBJ databases">
        <title>Bacillus cereus isolates.</title>
        <authorList>
            <person name="Beno S.M."/>
        </authorList>
    </citation>
    <scope>NUCLEOTIDE SEQUENCE [LARGE SCALE GENOMIC DNA]</scope>
    <source>
        <strain evidence="2 3">FSL W7-1108</strain>
    </source>
</reference>
<dbReference type="InterPro" id="IPR029063">
    <property type="entry name" value="SAM-dependent_MTases_sf"/>
</dbReference>
<dbReference type="InterPro" id="IPR025714">
    <property type="entry name" value="Methyltranfer_dom"/>
</dbReference>
<dbReference type="Proteomes" id="UP000190696">
    <property type="component" value="Unassembled WGS sequence"/>
</dbReference>
<dbReference type="CDD" id="cd02440">
    <property type="entry name" value="AdoMet_MTases"/>
    <property type="match status" value="1"/>
</dbReference>
<dbReference type="Gene3D" id="3.40.50.150">
    <property type="entry name" value="Vaccinia Virus protein VP39"/>
    <property type="match status" value="1"/>
</dbReference>
<dbReference type="Pfam" id="PF13847">
    <property type="entry name" value="Methyltransf_31"/>
    <property type="match status" value="1"/>
</dbReference>
<gene>
    <name evidence="2" type="ORF">BW900_25880</name>
</gene>
<comment type="caution">
    <text evidence="2">The sequence shown here is derived from an EMBL/GenBank/DDBJ whole genome shotgun (WGS) entry which is preliminary data.</text>
</comment>
<organism evidence="2 3">
    <name type="scientific">Bacillus mycoides</name>
    <dbReference type="NCBI Taxonomy" id="1405"/>
    <lineage>
        <taxon>Bacteria</taxon>
        <taxon>Bacillati</taxon>
        <taxon>Bacillota</taxon>
        <taxon>Bacilli</taxon>
        <taxon>Bacillales</taxon>
        <taxon>Bacillaceae</taxon>
        <taxon>Bacillus</taxon>
        <taxon>Bacillus cereus group</taxon>
    </lineage>
</organism>
<name>A0A1S9T0Z2_BACMY</name>
<evidence type="ECO:0000313" key="2">
    <source>
        <dbReference type="EMBL" id="OOR03666.1"/>
    </source>
</evidence>
<feature type="domain" description="Methyltransferase" evidence="1">
    <location>
        <begin position="45"/>
        <end position="171"/>
    </location>
</feature>
<evidence type="ECO:0000313" key="3">
    <source>
        <dbReference type="Proteomes" id="UP000190696"/>
    </source>
</evidence>
<dbReference type="EMBL" id="MUAI01000037">
    <property type="protein sequence ID" value="OOR03666.1"/>
    <property type="molecule type" value="Genomic_DNA"/>
</dbReference>
<protein>
    <recommendedName>
        <fullName evidence="1">Methyltransferase domain-containing protein</fullName>
    </recommendedName>
</protein>
<sequence length="257" mass="29706">MSKQYLLEDQHRNSINLNTRIQLYEKFSTKKQGFHEWLFEKMDFKPGLKVLECGCGTAAIWYKNIDKLPSNLSVTLVDISERTLEDAKRNISKTDNEFTFEVADIQNLPFEAEYFDVVIANHMLYHVPDKYKAVSEVRRVLKKGGIFFASTFSKQHLKEIDELIELPKSCTSDSFTLENALDYICNNFDKITLLKHEDSLIITEAEPFINYVISINKGRTGFNKSSLDKFKSKVHHLIDEKKAIHVAERVGVFVSIK</sequence>
<dbReference type="RefSeq" id="WP_078177049.1">
    <property type="nucleotide sequence ID" value="NZ_JBCMNA010000014.1"/>
</dbReference>
<dbReference type="PANTHER" id="PTHR43591">
    <property type="entry name" value="METHYLTRANSFERASE"/>
    <property type="match status" value="1"/>
</dbReference>
<proteinExistence type="predicted"/>
<dbReference type="AlphaFoldDB" id="A0A1S9T0Z2"/>
<accession>A0A1S9T0Z2</accession>
<evidence type="ECO:0000259" key="1">
    <source>
        <dbReference type="Pfam" id="PF13847"/>
    </source>
</evidence>